<feature type="region of interest" description="Disordered" evidence="1">
    <location>
        <begin position="1"/>
        <end position="127"/>
    </location>
</feature>
<feature type="compositionally biased region" description="Basic and acidic residues" evidence="1">
    <location>
        <begin position="449"/>
        <end position="460"/>
    </location>
</feature>
<organism evidence="2">
    <name type="scientific">Chrysotila carterae</name>
    <name type="common">Marine alga</name>
    <name type="synonym">Syracosphaera carterae</name>
    <dbReference type="NCBI Taxonomy" id="13221"/>
    <lineage>
        <taxon>Eukaryota</taxon>
        <taxon>Haptista</taxon>
        <taxon>Haptophyta</taxon>
        <taxon>Prymnesiophyceae</taxon>
        <taxon>Isochrysidales</taxon>
        <taxon>Isochrysidaceae</taxon>
        <taxon>Chrysotila</taxon>
    </lineage>
</organism>
<evidence type="ECO:0000256" key="1">
    <source>
        <dbReference type="SAM" id="MobiDB-lite"/>
    </source>
</evidence>
<protein>
    <submittedName>
        <fullName evidence="2">Uncharacterized protein</fullName>
    </submittedName>
</protein>
<sequence>MSRTMLKTPKMHAAMPTVHPSGSGVTPKQRVPRKTRKNPVPRPVSKKPKRKKKLAPKTVSLKSVAKTDVKSRIPNTASHRRTITTDRSSTVTWSSPTSEVHGGGGGDDGGGGVSGFGGDRQPLALPPDVEGRRRLAQLVAEAERVPPSESASAQLQASVTAAASRLLANLNARGLKPSAALPNTPPTNGFQCGGGGGGSLHVLQYNATALGASLLPSSAALLSADGMPLMLLPCSWGDSDGRHGHEGDRGLANGGVGAAGGAGVARQGVFQRWRVGADGVLSLDASPNRCMRIGTRKAPKRPYPMLAQLSSCDALPSVKGLRGASEARFTLDETGGQIRNLPKASLRRLQEIIALDRKRRRAAHKRLLEAREFKGTAQIAEEVKSERGAGDARGKPSKRDGGSMQRAGAAGRERSAAKRRGRGKAARKKGAEGEGRRGGQGESDLQESAAERGGSKKDVSRAQVTGHGKRRHGAARQREAFWQDGAVAAGLATAQGQLCLAPWRAKPLHGAPLVFTSCEGKGQPRARFHAVESVASASASASTSFSLRLLQLVRAGGEPLCVSVTAGPLEGTMPLPG</sequence>
<accession>A0A7S4F9B2</accession>
<feature type="compositionally biased region" description="Polar residues" evidence="1">
    <location>
        <begin position="85"/>
        <end position="98"/>
    </location>
</feature>
<feature type="compositionally biased region" description="Basic and acidic residues" evidence="1">
    <location>
        <begin position="381"/>
        <end position="401"/>
    </location>
</feature>
<proteinExistence type="predicted"/>
<feature type="compositionally biased region" description="Gly residues" evidence="1">
    <location>
        <begin position="101"/>
        <end position="118"/>
    </location>
</feature>
<feature type="compositionally biased region" description="Basic residues" evidence="1">
    <location>
        <begin position="30"/>
        <end position="55"/>
    </location>
</feature>
<name>A0A7S4F9B2_CHRCT</name>
<evidence type="ECO:0000313" key="2">
    <source>
        <dbReference type="EMBL" id="CAE0780796.1"/>
    </source>
</evidence>
<dbReference type="AlphaFoldDB" id="A0A7S4F9B2"/>
<gene>
    <name evidence="2" type="ORF">PCAR00345_LOCUS33435</name>
</gene>
<feature type="compositionally biased region" description="Basic residues" evidence="1">
    <location>
        <begin position="417"/>
        <end position="428"/>
    </location>
</feature>
<feature type="region of interest" description="Disordered" evidence="1">
    <location>
        <begin position="379"/>
        <end position="476"/>
    </location>
</feature>
<feature type="compositionally biased region" description="Basic and acidic residues" evidence="1">
    <location>
        <begin position="429"/>
        <end position="439"/>
    </location>
</feature>
<dbReference type="EMBL" id="HBIZ01052242">
    <property type="protein sequence ID" value="CAE0780796.1"/>
    <property type="molecule type" value="Transcribed_RNA"/>
</dbReference>
<reference evidence="2" key="1">
    <citation type="submission" date="2021-01" db="EMBL/GenBank/DDBJ databases">
        <authorList>
            <person name="Corre E."/>
            <person name="Pelletier E."/>
            <person name="Niang G."/>
            <person name="Scheremetjew M."/>
            <person name="Finn R."/>
            <person name="Kale V."/>
            <person name="Holt S."/>
            <person name="Cochrane G."/>
            <person name="Meng A."/>
            <person name="Brown T."/>
            <person name="Cohen L."/>
        </authorList>
    </citation>
    <scope>NUCLEOTIDE SEQUENCE</scope>
    <source>
        <strain evidence="2">CCMP645</strain>
    </source>
</reference>